<evidence type="ECO:0000256" key="5">
    <source>
        <dbReference type="SAM" id="Phobius"/>
    </source>
</evidence>
<evidence type="ECO:0000313" key="7">
    <source>
        <dbReference type="Proteomes" id="UP000245124"/>
    </source>
</evidence>
<comment type="caution">
    <text evidence="6">The sequence shown here is derived from an EMBL/GenBank/DDBJ whole genome shotgun (WGS) entry which is preliminary data.</text>
</comment>
<sequence length="235" mass="25620">MHILSAVLLAIAVNVDNFAVGIAYGIKKLQIGWVTNLFIGIISAAGTYLAISVGNDIRNYLSVNVANVLGSFILIAVGIWSIWKTLKRQRRKVRMRQERSFLVAAGSNRAISNSSHNDLSQEFSQEFLQEFSYEKFLEHPEKADVDRSGYIDVQESIALAFGLTLNNLGSGLGGGISNLNVVITSFLVFTLSLLGISGGYFLGDRFTTKISGLRAGILSASLVIITGVYEYFLMP</sequence>
<organism evidence="6 7">
    <name type="scientific">Nostoc commune NIES-4072</name>
    <dbReference type="NCBI Taxonomy" id="2005467"/>
    <lineage>
        <taxon>Bacteria</taxon>
        <taxon>Bacillati</taxon>
        <taxon>Cyanobacteriota</taxon>
        <taxon>Cyanophyceae</taxon>
        <taxon>Nostocales</taxon>
        <taxon>Nostocaceae</taxon>
        <taxon>Nostoc</taxon>
    </lineage>
</organism>
<dbReference type="OrthoDB" id="571906at2"/>
<dbReference type="AlphaFoldDB" id="A0A2R5FSS7"/>
<keyword evidence="2 5" id="KW-0812">Transmembrane</keyword>
<name>A0A2R5FSS7_NOSCO</name>
<dbReference type="InterPro" id="IPR003810">
    <property type="entry name" value="Mntp/YtaF"/>
</dbReference>
<evidence type="ECO:0000256" key="2">
    <source>
        <dbReference type="ARBA" id="ARBA00022692"/>
    </source>
</evidence>
<evidence type="ECO:0000256" key="3">
    <source>
        <dbReference type="ARBA" id="ARBA00022989"/>
    </source>
</evidence>
<protein>
    <submittedName>
        <fullName evidence="6">Manganese efflux pump MntP</fullName>
    </submittedName>
</protein>
<feature type="transmembrane region" description="Helical" evidence="5">
    <location>
        <begin position="157"/>
        <end position="176"/>
    </location>
</feature>
<feature type="transmembrane region" description="Helical" evidence="5">
    <location>
        <begin position="6"/>
        <end position="26"/>
    </location>
</feature>
<dbReference type="PANTHER" id="PTHR35529">
    <property type="entry name" value="MANGANESE EFFLUX PUMP MNTP-RELATED"/>
    <property type="match status" value="1"/>
</dbReference>
<feature type="transmembrane region" description="Helical" evidence="5">
    <location>
        <begin position="33"/>
        <end position="53"/>
    </location>
</feature>
<dbReference type="Proteomes" id="UP000245124">
    <property type="component" value="Unassembled WGS sequence"/>
</dbReference>
<keyword evidence="4 5" id="KW-0472">Membrane</keyword>
<accession>A0A2R5FSS7</accession>
<evidence type="ECO:0000256" key="4">
    <source>
        <dbReference type="ARBA" id="ARBA00023136"/>
    </source>
</evidence>
<reference evidence="6 7" key="1">
    <citation type="submission" date="2017-06" db="EMBL/GenBank/DDBJ databases">
        <title>Genome sequencing of cyanobaciteial culture collection at National Institute for Environmental Studies (NIES).</title>
        <authorList>
            <person name="Hirose Y."/>
            <person name="Shimura Y."/>
            <person name="Fujisawa T."/>
            <person name="Nakamura Y."/>
            <person name="Kawachi M."/>
        </authorList>
    </citation>
    <scope>NUCLEOTIDE SEQUENCE [LARGE SCALE GENOMIC DNA]</scope>
    <source>
        <strain evidence="6 7">NIES-4072</strain>
    </source>
</reference>
<feature type="transmembrane region" description="Helical" evidence="5">
    <location>
        <begin position="65"/>
        <end position="86"/>
    </location>
</feature>
<evidence type="ECO:0000256" key="1">
    <source>
        <dbReference type="ARBA" id="ARBA00022475"/>
    </source>
</evidence>
<dbReference type="EMBL" id="BDUD01000001">
    <property type="protein sequence ID" value="GBG18871.1"/>
    <property type="molecule type" value="Genomic_DNA"/>
</dbReference>
<dbReference type="RefSeq" id="WP_109008785.1">
    <property type="nucleotide sequence ID" value="NZ_BDUD01000001.1"/>
</dbReference>
<dbReference type="Pfam" id="PF02659">
    <property type="entry name" value="Mntp"/>
    <property type="match status" value="1"/>
</dbReference>
<keyword evidence="7" id="KW-1185">Reference proteome</keyword>
<keyword evidence="3 5" id="KW-1133">Transmembrane helix</keyword>
<gene>
    <name evidence="6" type="primary">mntP</name>
    <name evidence="6" type="ORF">NIES4072_25360</name>
</gene>
<feature type="transmembrane region" description="Helical" evidence="5">
    <location>
        <begin position="215"/>
        <end position="234"/>
    </location>
</feature>
<proteinExistence type="predicted"/>
<evidence type="ECO:0000313" key="6">
    <source>
        <dbReference type="EMBL" id="GBG18871.1"/>
    </source>
</evidence>
<dbReference type="PANTHER" id="PTHR35529:SF2">
    <property type="entry name" value="SPORULATION PROTEIN YTAF-RELATED"/>
    <property type="match status" value="1"/>
</dbReference>
<keyword evidence="1" id="KW-1003">Cell membrane</keyword>
<feature type="transmembrane region" description="Helical" evidence="5">
    <location>
        <begin position="182"/>
        <end position="203"/>
    </location>
</feature>